<comment type="caution">
    <text evidence="1">The sequence shown here is derived from an EMBL/GenBank/DDBJ whole genome shotgun (WGS) entry which is preliminary data.</text>
</comment>
<protein>
    <submittedName>
        <fullName evidence="1">Uncharacterized protein</fullName>
    </submittedName>
</protein>
<dbReference type="EMBL" id="JACHLE010000002">
    <property type="protein sequence ID" value="MBB4806727.1"/>
    <property type="molecule type" value="Genomic_DNA"/>
</dbReference>
<dbReference type="RefSeq" id="WP_184188623.1">
    <property type="nucleotide sequence ID" value="NZ_JACHLE010000002.1"/>
</dbReference>
<name>A0A840KFH5_9FLAO</name>
<evidence type="ECO:0000313" key="1">
    <source>
        <dbReference type="EMBL" id="MBB4806727.1"/>
    </source>
</evidence>
<dbReference type="Proteomes" id="UP000592180">
    <property type="component" value="Unassembled WGS sequence"/>
</dbReference>
<accession>A0A840KFH5</accession>
<keyword evidence="2" id="KW-1185">Reference proteome</keyword>
<evidence type="ECO:0000313" key="2">
    <source>
        <dbReference type="Proteomes" id="UP000592180"/>
    </source>
</evidence>
<reference evidence="1 2" key="1">
    <citation type="submission" date="2020-08" db="EMBL/GenBank/DDBJ databases">
        <title>Functional genomics of gut bacteria from endangered species of beetles.</title>
        <authorList>
            <person name="Carlos-Shanley C."/>
        </authorList>
    </citation>
    <scope>NUCLEOTIDE SEQUENCE [LARGE SCALE GENOMIC DNA]</scope>
    <source>
        <strain evidence="1 2">S00151</strain>
    </source>
</reference>
<proteinExistence type="predicted"/>
<sequence length="123" mass="14675">MSYKFKKYNISPESENENDRDYDYGVDYYSLQDKEIALFQINSHEWTSDEVQNLIDEINALEDDGHIQYQVEGGHLGIIIDKKGAAFFDLMNREQETEDFEWPTEKFIKFLKEFKDFLIKNGR</sequence>
<gene>
    <name evidence="1" type="ORF">HNP38_002023</name>
</gene>
<dbReference type="AlphaFoldDB" id="A0A840KFH5"/>
<organism evidence="1 2">
    <name type="scientific">Chryseobacterium defluvii</name>
    <dbReference type="NCBI Taxonomy" id="160396"/>
    <lineage>
        <taxon>Bacteria</taxon>
        <taxon>Pseudomonadati</taxon>
        <taxon>Bacteroidota</taxon>
        <taxon>Flavobacteriia</taxon>
        <taxon>Flavobacteriales</taxon>
        <taxon>Weeksellaceae</taxon>
        <taxon>Chryseobacterium group</taxon>
        <taxon>Chryseobacterium</taxon>
    </lineage>
</organism>